<dbReference type="Proteomes" id="UP000626109">
    <property type="component" value="Unassembled WGS sequence"/>
</dbReference>
<keyword evidence="5" id="KW-1185">Reference proteome</keyword>
<evidence type="ECO:0000313" key="2">
    <source>
        <dbReference type="EMBL" id="CAE8624263.1"/>
    </source>
</evidence>
<evidence type="ECO:0000313" key="4">
    <source>
        <dbReference type="Proteomes" id="UP000626109"/>
    </source>
</evidence>
<dbReference type="SUPFAM" id="SSF54001">
    <property type="entry name" value="Cysteine proteinases"/>
    <property type="match status" value="1"/>
</dbReference>
<sequence length="147" mass="16549">MEMQGDGNFQFRSFADNLFGKQSDHTATRKAAVEHMKKHTDFFGLFFETAAELNKYLLDMARSGTWGDELPLRAVVEAYGCVAHVITSEPANWYLVYEPKSQERPDLRVAVCPKGSKLPSVRKAIFLSYISPVHYNAIVSNARTATE</sequence>
<dbReference type="PROSITE" id="PS50802">
    <property type="entry name" value="OTU"/>
    <property type="match status" value="1"/>
</dbReference>
<dbReference type="InterPro" id="IPR050704">
    <property type="entry name" value="Peptidase_C85-like"/>
</dbReference>
<dbReference type="OMA" id="CADMARS"/>
<accession>A0A813JG66</accession>
<dbReference type="GO" id="GO:0004843">
    <property type="term" value="F:cysteine-type deubiquitinase activity"/>
    <property type="evidence" value="ECO:0007669"/>
    <property type="project" value="TreeGrafter"/>
</dbReference>
<dbReference type="InterPro" id="IPR003323">
    <property type="entry name" value="OTU_dom"/>
</dbReference>
<evidence type="ECO:0000259" key="1">
    <source>
        <dbReference type="PROSITE" id="PS50802"/>
    </source>
</evidence>
<reference evidence="3" key="1">
    <citation type="submission" date="2021-02" db="EMBL/GenBank/DDBJ databases">
        <authorList>
            <person name="Dougan E. K."/>
            <person name="Rhodes N."/>
            <person name="Thang M."/>
            <person name="Chan C."/>
        </authorList>
    </citation>
    <scope>NUCLEOTIDE SEQUENCE</scope>
</reference>
<dbReference type="EMBL" id="CAJNNV010028346">
    <property type="protein sequence ID" value="CAE8624263.1"/>
    <property type="molecule type" value="Genomic_DNA"/>
</dbReference>
<dbReference type="InterPro" id="IPR038765">
    <property type="entry name" value="Papain-like_cys_pep_sf"/>
</dbReference>
<dbReference type="PANTHER" id="PTHR12419:SF11">
    <property type="entry name" value="OTU DOMAIN-CONTAINING PROTEIN DDB_G0284757"/>
    <property type="match status" value="1"/>
</dbReference>
<protein>
    <recommendedName>
        <fullName evidence="1">OTU domain-containing protein</fullName>
    </recommendedName>
</protein>
<feature type="domain" description="OTU" evidence="1">
    <location>
        <begin position="1"/>
        <end position="141"/>
    </location>
</feature>
<evidence type="ECO:0000313" key="3">
    <source>
        <dbReference type="EMBL" id="CAE8676417.1"/>
    </source>
</evidence>
<dbReference type="Proteomes" id="UP000654075">
    <property type="component" value="Unassembled WGS sequence"/>
</dbReference>
<dbReference type="Pfam" id="PF02338">
    <property type="entry name" value="OTU"/>
    <property type="match status" value="1"/>
</dbReference>
<gene>
    <name evidence="2" type="ORF">PGLA1383_LOCUS41409</name>
    <name evidence="3" type="ORF">PGLA2088_LOCUS19866</name>
</gene>
<proteinExistence type="predicted"/>
<dbReference type="GO" id="GO:0016579">
    <property type="term" value="P:protein deubiquitination"/>
    <property type="evidence" value="ECO:0007669"/>
    <property type="project" value="TreeGrafter"/>
</dbReference>
<dbReference type="AlphaFoldDB" id="A0A813JG66"/>
<evidence type="ECO:0000313" key="5">
    <source>
        <dbReference type="Proteomes" id="UP000654075"/>
    </source>
</evidence>
<name>A0A813JG66_POLGL</name>
<dbReference type="OrthoDB" id="415023at2759"/>
<dbReference type="PANTHER" id="PTHR12419">
    <property type="entry name" value="OTU DOMAIN CONTAINING PROTEIN"/>
    <property type="match status" value="1"/>
</dbReference>
<dbReference type="EMBL" id="CAJNNW010025242">
    <property type="protein sequence ID" value="CAE8676417.1"/>
    <property type="molecule type" value="Genomic_DNA"/>
</dbReference>
<comment type="caution">
    <text evidence="3">The sequence shown here is derived from an EMBL/GenBank/DDBJ whole genome shotgun (WGS) entry which is preliminary data.</text>
</comment>
<dbReference type="Gene3D" id="3.90.70.80">
    <property type="match status" value="1"/>
</dbReference>
<organism evidence="3 4">
    <name type="scientific">Polarella glacialis</name>
    <name type="common">Dinoflagellate</name>
    <dbReference type="NCBI Taxonomy" id="89957"/>
    <lineage>
        <taxon>Eukaryota</taxon>
        <taxon>Sar</taxon>
        <taxon>Alveolata</taxon>
        <taxon>Dinophyceae</taxon>
        <taxon>Suessiales</taxon>
        <taxon>Suessiaceae</taxon>
        <taxon>Polarella</taxon>
    </lineage>
</organism>